<dbReference type="EMBL" id="AP005915">
    <property type="protein sequence ID" value="BAD38435.1"/>
    <property type="molecule type" value="Genomic_DNA"/>
</dbReference>
<dbReference type="Proteomes" id="UP000000763">
    <property type="component" value="Chromosome 2"/>
</dbReference>
<reference evidence="2" key="1">
    <citation type="submission" date="2002-03" db="EMBL/GenBank/DDBJ databases">
        <title>Oryza sativa nipponbare(GA3) genomic DNA, chromosome 2, PAC clone:P0544H11.</title>
        <authorList>
            <person name="Sasaki T."/>
            <person name="Matsumoto T."/>
            <person name="Yamamoto K."/>
        </authorList>
    </citation>
    <scope>NUCLEOTIDE SEQUENCE</scope>
</reference>
<dbReference type="AlphaFoldDB" id="Q6Z6D1"/>
<proteinExistence type="predicted"/>
<evidence type="ECO:0000313" key="3">
    <source>
        <dbReference type="EMBL" id="BAD38435.1"/>
    </source>
</evidence>
<gene>
    <name evidence="3" type="ORF">OSJNBb0056C19.19</name>
    <name evidence="2" type="ORF">P0544H11.35</name>
</gene>
<reference evidence="3" key="2">
    <citation type="submission" date="2002-11" db="EMBL/GenBank/DDBJ databases">
        <title>Oryza sativa nipponbare(GA3) genomic DNA, chromosome 2, BAC clone:OSJNBb0056C19.</title>
        <authorList>
            <person name="Sasaki T."/>
            <person name="Matsumoto T."/>
            <person name="Katayose Y."/>
        </authorList>
    </citation>
    <scope>NUCLEOTIDE SEQUENCE</scope>
</reference>
<sequence length="101" mass="10695">MEPGGGKEARAPAAAAAAVAWEGRGGDGRRRKGEGKNRRNLIIWPGKKSSTPGAWKISSAAQRRRDGGGGARRDLEAMATATGRLSPPAATFSPRWEHCSW</sequence>
<protein>
    <submittedName>
        <fullName evidence="2">Uncharacterized protein</fullName>
    </submittedName>
</protein>
<name>Q6Z6D1_ORYSJ</name>
<feature type="region of interest" description="Disordered" evidence="1">
    <location>
        <begin position="20"/>
        <end position="101"/>
    </location>
</feature>
<evidence type="ECO:0000313" key="2">
    <source>
        <dbReference type="EMBL" id="BAD16015.1"/>
    </source>
</evidence>
<accession>Q6Z6D1</accession>
<evidence type="ECO:0000313" key="4">
    <source>
        <dbReference type="Proteomes" id="UP000000763"/>
    </source>
</evidence>
<reference evidence="4" key="3">
    <citation type="journal article" date="2005" name="Nature">
        <title>The map-based sequence of the rice genome.</title>
        <authorList>
            <consortium name="International rice genome sequencing project (IRGSP)"/>
            <person name="Matsumoto T."/>
            <person name="Wu J."/>
            <person name="Kanamori H."/>
            <person name="Katayose Y."/>
            <person name="Fujisawa M."/>
            <person name="Namiki N."/>
            <person name="Mizuno H."/>
            <person name="Yamamoto K."/>
            <person name="Antonio B.A."/>
            <person name="Baba T."/>
            <person name="Sakata K."/>
            <person name="Nagamura Y."/>
            <person name="Aoki H."/>
            <person name="Arikawa K."/>
            <person name="Arita K."/>
            <person name="Bito T."/>
            <person name="Chiden Y."/>
            <person name="Fujitsuka N."/>
            <person name="Fukunaka R."/>
            <person name="Hamada M."/>
            <person name="Harada C."/>
            <person name="Hayashi A."/>
            <person name="Hijishita S."/>
            <person name="Honda M."/>
            <person name="Hosokawa S."/>
            <person name="Ichikawa Y."/>
            <person name="Idonuma A."/>
            <person name="Iijima M."/>
            <person name="Ikeda M."/>
            <person name="Ikeno M."/>
            <person name="Ito K."/>
            <person name="Ito S."/>
            <person name="Ito T."/>
            <person name="Ito Y."/>
            <person name="Ito Y."/>
            <person name="Iwabuchi A."/>
            <person name="Kamiya K."/>
            <person name="Karasawa W."/>
            <person name="Kurita K."/>
            <person name="Katagiri S."/>
            <person name="Kikuta A."/>
            <person name="Kobayashi H."/>
            <person name="Kobayashi N."/>
            <person name="Machita K."/>
            <person name="Maehara T."/>
            <person name="Masukawa M."/>
            <person name="Mizubayashi T."/>
            <person name="Mukai Y."/>
            <person name="Nagasaki H."/>
            <person name="Nagata Y."/>
            <person name="Naito S."/>
            <person name="Nakashima M."/>
            <person name="Nakama Y."/>
            <person name="Nakamichi Y."/>
            <person name="Nakamura M."/>
            <person name="Meguro A."/>
            <person name="Negishi M."/>
            <person name="Ohta I."/>
            <person name="Ohta T."/>
            <person name="Okamoto M."/>
            <person name="Ono N."/>
            <person name="Saji S."/>
            <person name="Sakaguchi M."/>
            <person name="Sakai K."/>
            <person name="Shibata M."/>
            <person name="Shimokawa T."/>
            <person name="Song J."/>
            <person name="Takazaki Y."/>
            <person name="Terasawa K."/>
            <person name="Tsugane M."/>
            <person name="Tsuji K."/>
            <person name="Ueda S."/>
            <person name="Waki K."/>
            <person name="Yamagata H."/>
            <person name="Yamamoto M."/>
            <person name="Yamamoto S."/>
            <person name="Yamane H."/>
            <person name="Yoshiki S."/>
            <person name="Yoshihara R."/>
            <person name="Yukawa K."/>
            <person name="Zhong H."/>
            <person name="Yano M."/>
            <person name="Yuan Q."/>
            <person name="Ouyang S."/>
            <person name="Liu J."/>
            <person name="Jones K.M."/>
            <person name="Gansberger K."/>
            <person name="Moffat K."/>
            <person name="Hill J."/>
            <person name="Bera J."/>
            <person name="Fadrosh D."/>
            <person name="Jin S."/>
            <person name="Johri S."/>
            <person name="Kim M."/>
            <person name="Overton L."/>
            <person name="Reardon M."/>
            <person name="Tsitrin T."/>
            <person name="Vuong H."/>
            <person name="Weaver B."/>
            <person name="Ciecko A."/>
            <person name="Tallon L."/>
            <person name="Jackson J."/>
            <person name="Pai G."/>
            <person name="Aken S.V."/>
            <person name="Utterback T."/>
            <person name="Reidmuller S."/>
            <person name="Feldblyum T."/>
            <person name="Hsiao J."/>
            <person name="Zismann V."/>
            <person name="Iobst S."/>
            <person name="de Vazeille A.R."/>
            <person name="Buell C.R."/>
            <person name="Ying K."/>
            <person name="Li Y."/>
            <person name="Lu T."/>
            <person name="Huang Y."/>
            <person name="Zhao Q."/>
            <person name="Feng Q."/>
            <person name="Zhang L."/>
            <person name="Zhu J."/>
            <person name="Weng Q."/>
            <person name="Mu J."/>
            <person name="Lu Y."/>
            <person name="Fan D."/>
            <person name="Liu Y."/>
            <person name="Guan J."/>
            <person name="Zhang Y."/>
            <person name="Yu S."/>
            <person name="Liu X."/>
            <person name="Zhang Y."/>
            <person name="Hong G."/>
            <person name="Han B."/>
            <person name="Choisne N."/>
            <person name="Demange N."/>
            <person name="Orjeda G."/>
            <person name="Samain S."/>
            <person name="Cattolico L."/>
            <person name="Pelletier E."/>
            <person name="Couloux A."/>
            <person name="Segurens B."/>
            <person name="Wincker P."/>
            <person name="D'Hont A."/>
            <person name="Scarpelli C."/>
            <person name="Weissenbach J."/>
            <person name="Salanoubat M."/>
            <person name="Quetier F."/>
            <person name="Yu Y."/>
            <person name="Kim H.R."/>
            <person name="Rambo T."/>
            <person name="Currie J."/>
            <person name="Collura K."/>
            <person name="Luo M."/>
            <person name="Yang T."/>
            <person name="Ammiraju J.S.S."/>
            <person name="Engler F."/>
            <person name="Soderlund C."/>
            <person name="Wing R.A."/>
            <person name="Palmer L.E."/>
            <person name="de la Bastide M."/>
            <person name="Spiegel L."/>
            <person name="Nascimento L."/>
            <person name="Zutavern T."/>
            <person name="O'Shaughnessy A."/>
            <person name="Dike S."/>
            <person name="Dedhia N."/>
            <person name="Preston R."/>
            <person name="Balija V."/>
            <person name="McCombie W.R."/>
            <person name="Chow T."/>
            <person name="Chen H."/>
            <person name="Chung M."/>
            <person name="Chen C."/>
            <person name="Shaw J."/>
            <person name="Wu H."/>
            <person name="Hsiao K."/>
            <person name="Chao Y."/>
            <person name="Chu M."/>
            <person name="Cheng C."/>
            <person name="Hour A."/>
            <person name="Lee P."/>
            <person name="Lin S."/>
            <person name="Lin Y."/>
            <person name="Liou J."/>
            <person name="Liu S."/>
            <person name="Hsing Y."/>
            <person name="Raghuvanshi S."/>
            <person name="Mohanty A."/>
            <person name="Bharti A.K."/>
            <person name="Gaur A."/>
            <person name="Gupta V."/>
            <person name="Kumar D."/>
            <person name="Ravi V."/>
            <person name="Vij S."/>
            <person name="Kapur A."/>
            <person name="Khurana P."/>
            <person name="Khurana P."/>
            <person name="Khurana J.P."/>
            <person name="Tyagi A.K."/>
            <person name="Gaikwad K."/>
            <person name="Singh A."/>
            <person name="Dalal V."/>
            <person name="Srivastava S."/>
            <person name="Dixit A."/>
            <person name="Pal A.K."/>
            <person name="Ghazi I.A."/>
            <person name="Yadav M."/>
            <person name="Pandit A."/>
            <person name="Bhargava A."/>
            <person name="Sureshbabu K."/>
            <person name="Batra K."/>
            <person name="Sharma T.R."/>
            <person name="Mohapatra T."/>
            <person name="Singh N.K."/>
            <person name="Messing J."/>
            <person name="Nelson A.B."/>
            <person name="Fuks G."/>
            <person name="Kavchok S."/>
            <person name="Keizer G."/>
            <person name="Linton E."/>
            <person name="Llaca V."/>
            <person name="Song R."/>
            <person name="Tanyolac B."/>
            <person name="Young S."/>
            <person name="Ho-Il K."/>
            <person name="Hahn J.H."/>
            <person name="Sangsakoo G."/>
            <person name="Vanavichit A."/>
            <person name="de Mattos Luiz.A.T."/>
            <person name="Zimmer P.D."/>
            <person name="Malone G."/>
            <person name="Dellagostin O."/>
            <person name="de Oliveira A.C."/>
            <person name="Bevan M."/>
            <person name="Bancroft I."/>
            <person name="Minx P."/>
            <person name="Cordum H."/>
            <person name="Wilson R."/>
            <person name="Cheng Z."/>
            <person name="Jin W."/>
            <person name="Jiang J."/>
            <person name="Leong S.A."/>
            <person name="Iwama H."/>
            <person name="Gojobori T."/>
            <person name="Itoh T."/>
            <person name="Niimura Y."/>
            <person name="Fujii Y."/>
            <person name="Habara T."/>
            <person name="Sakai H."/>
            <person name="Sato Y."/>
            <person name="Wilson G."/>
            <person name="Kumar K."/>
            <person name="McCouch S."/>
            <person name="Juretic N."/>
            <person name="Hoen D."/>
            <person name="Wright S."/>
            <person name="Bruskiewich R."/>
            <person name="Bureau T."/>
            <person name="Miyao A."/>
            <person name="Hirochika H."/>
            <person name="Nishikawa T."/>
            <person name="Kadowaki K."/>
            <person name="Sugiura M."/>
            <person name="Burr B."/>
            <person name="Sasaki T."/>
        </authorList>
    </citation>
    <scope>NUCLEOTIDE SEQUENCE [LARGE SCALE GENOMIC DNA]</scope>
    <source>
        <strain evidence="4">cv. Nipponbare</strain>
    </source>
</reference>
<dbReference type="EMBL" id="AP005008">
    <property type="protein sequence ID" value="BAD16015.1"/>
    <property type="molecule type" value="Genomic_DNA"/>
</dbReference>
<reference evidence="4" key="4">
    <citation type="journal article" date="2008" name="Nucleic Acids Res.">
        <title>The rice annotation project database (RAP-DB): 2008 update.</title>
        <authorList>
            <consortium name="The rice annotation project (RAP)"/>
        </authorList>
    </citation>
    <scope>GENOME REANNOTATION</scope>
    <source>
        <strain evidence="4">cv. Nipponbare</strain>
    </source>
</reference>
<evidence type="ECO:0000256" key="1">
    <source>
        <dbReference type="SAM" id="MobiDB-lite"/>
    </source>
</evidence>
<organism evidence="2 4">
    <name type="scientific">Oryza sativa subsp. japonica</name>
    <name type="common">Rice</name>
    <dbReference type="NCBI Taxonomy" id="39947"/>
    <lineage>
        <taxon>Eukaryota</taxon>
        <taxon>Viridiplantae</taxon>
        <taxon>Streptophyta</taxon>
        <taxon>Embryophyta</taxon>
        <taxon>Tracheophyta</taxon>
        <taxon>Spermatophyta</taxon>
        <taxon>Magnoliopsida</taxon>
        <taxon>Liliopsida</taxon>
        <taxon>Poales</taxon>
        <taxon>Poaceae</taxon>
        <taxon>BOP clade</taxon>
        <taxon>Oryzoideae</taxon>
        <taxon>Oryzeae</taxon>
        <taxon>Oryzinae</taxon>
        <taxon>Oryza</taxon>
        <taxon>Oryza sativa</taxon>
    </lineage>
</organism>
<feature type="compositionally biased region" description="Basic and acidic residues" evidence="1">
    <location>
        <begin position="63"/>
        <end position="76"/>
    </location>
</feature>